<dbReference type="GO" id="GO:0008745">
    <property type="term" value="F:N-acetylmuramoyl-L-alanine amidase activity"/>
    <property type="evidence" value="ECO:0007669"/>
    <property type="project" value="UniProtKB-EC"/>
</dbReference>
<keyword evidence="8" id="KW-0378">Hydrolase</keyword>
<gene>
    <name evidence="14" type="ORF">A9Z62_06405</name>
</gene>
<name>A0A1B8PGX6_HAEHA</name>
<evidence type="ECO:0000256" key="9">
    <source>
        <dbReference type="ARBA" id="ARBA00022833"/>
    </source>
</evidence>
<dbReference type="GO" id="GO:0046872">
    <property type="term" value="F:metal ion binding"/>
    <property type="evidence" value="ECO:0007669"/>
    <property type="project" value="UniProtKB-KW"/>
</dbReference>
<evidence type="ECO:0000256" key="5">
    <source>
        <dbReference type="ARBA" id="ARBA00011901"/>
    </source>
</evidence>
<evidence type="ECO:0000256" key="3">
    <source>
        <dbReference type="ARBA" id="ARBA00004496"/>
    </source>
</evidence>
<dbReference type="EMBL" id="LZDL01000005">
    <property type="protein sequence ID" value="OBX48208.1"/>
    <property type="molecule type" value="Genomic_DNA"/>
</dbReference>
<comment type="catalytic activity">
    <reaction evidence="1">
        <text>Hydrolyzes the link between N-acetylmuramoyl residues and L-amino acid residues in certain cell-wall glycopeptides.</text>
        <dbReference type="EC" id="3.5.1.28"/>
    </reaction>
</comment>
<dbReference type="PANTHER" id="PTHR30417:SF4">
    <property type="entry name" value="1,6-ANHYDRO-N-ACETYLMURAMYL-L-ALANINE AMIDASE AMPD"/>
    <property type="match status" value="1"/>
</dbReference>
<dbReference type="RefSeq" id="WP_065245808.1">
    <property type="nucleotide sequence ID" value="NZ_LZDL01000005.1"/>
</dbReference>
<keyword evidence="9" id="KW-0862">Zinc</keyword>
<evidence type="ECO:0000256" key="8">
    <source>
        <dbReference type="ARBA" id="ARBA00022801"/>
    </source>
</evidence>
<proteinExistence type="inferred from homology"/>
<evidence type="ECO:0000256" key="4">
    <source>
        <dbReference type="ARBA" id="ARBA00007553"/>
    </source>
</evidence>
<evidence type="ECO:0000256" key="11">
    <source>
        <dbReference type="ARBA" id="ARBA00039257"/>
    </source>
</evidence>
<feature type="domain" description="N-acetylmuramoyl-L-alanine amidase" evidence="13">
    <location>
        <begin position="20"/>
        <end position="171"/>
    </location>
</feature>
<dbReference type="PANTHER" id="PTHR30417">
    <property type="entry name" value="N-ACETYLMURAMOYL-L-ALANINE AMIDASE AMID"/>
    <property type="match status" value="1"/>
</dbReference>
<dbReference type="NCBIfam" id="NF008758">
    <property type="entry name" value="PRK11789.1"/>
    <property type="match status" value="1"/>
</dbReference>
<evidence type="ECO:0000313" key="15">
    <source>
        <dbReference type="Proteomes" id="UP000092611"/>
    </source>
</evidence>
<evidence type="ECO:0000313" key="14">
    <source>
        <dbReference type="EMBL" id="OBX48208.1"/>
    </source>
</evidence>
<dbReference type="GO" id="GO:0005737">
    <property type="term" value="C:cytoplasm"/>
    <property type="evidence" value="ECO:0007669"/>
    <property type="project" value="UniProtKB-SubCell"/>
</dbReference>
<comment type="subcellular location">
    <subcellularLocation>
        <location evidence="3">Cytoplasm</location>
    </subcellularLocation>
</comment>
<dbReference type="GO" id="GO:0071555">
    <property type="term" value="P:cell wall organization"/>
    <property type="evidence" value="ECO:0007669"/>
    <property type="project" value="UniProtKB-KW"/>
</dbReference>
<dbReference type="InterPro" id="IPR051206">
    <property type="entry name" value="NAMLAA_amidase_2"/>
</dbReference>
<reference evidence="14 15" key="1">
    <citation type="submission" date="2016-06" db="EMBL/GenBank/DDBJ databases">
        <title>Draft genome of Haemophilus haemolyticus CCUG 24149.</title>
        <authorList>
            <person name="Engstrom-Jakobsson H."/>
            <person name="Salva-Serra F."/>
            <person name="Thorell K."/>
            <person name="Gonzales-Siles L."/>
            <person name="Karlsson R."/>
            <person name="Boulund F."/>
            <person name="Engstrand L."/>
            <person name="Kristiansson E."/>
            <person name="Moore E."/>
        </authorList>
    </citation>
    <scope>NUCLEOTIDE SEQUENCE [LARGE SCALE GENOMIC DNA]</scope>
    <source>
        <strain evidence="14 15">CCUG 24149</strain>
    </source>
</reference>
<dbReference type="GO" id="GO:0009253">
    <property type="term" value="P:peptidoglycan catabolic process"/>
    <property type="evidence" value="ECO:0007669"/>
    <property type="project" value="InterPro"/>
</dbReference>
<accession>A0A1B8PGX6</accession>
<dbReference type="Pfam" id="PF01510">
    <property type="entry name" value="Amidase_2"/>
    <property type="match status" value="1"/>
</dbReference>
<protein>
    <recommendedName>
        <fullName evidence="11">1,6-anhydro-N-acetylmuramyl-L-alanine amidase AmpD</fullName>
        <ecNumber evidence="5">3.5.1.28</ecNumber>
    </recommendedName>
    <alternativeName>
        <fullName evidence="12">N-acetylmuramoyl-L-alanine amidase</fullName>
    </alternativeName>
</protein>
<dbReference type="Gene3D" id="3.40.80.10">
    <property type="entry name" value="Peptidoglycan recognition protein-like"/>
    <property type="match status" value="1"/>
</dbReference>
<keyword evidence="10" id="KW-0961">Cell wall biogenesis/degradation</keyword>
<dbReference type="OrthoDB" id="9794842at2"/>
<dbReference type="FunFam" id="3.40.80.10:FF:000002">
    <property type="entry name" value="1,6-anhydro-N-acetylmuramyl-L-alanine amidase"/>
    <property type="match status" value="1"/>
</dbReference>
<dbReference type="SMART" id="SM00644">
    <property type="entry name" value="Ami_2"/>
    <property type="match status" value="1"/>
</dbReference>
<comment type="caution">
    <text evidence="14">The sequence shown here is derived from an EMBL/GenBank/DDBJ whole genome shotgun (WGS) entry which is preliminary data.</text>
</comment>
<comment type="cofactor">
    <cofactor evidence="2">
        <name>Zn(2+)</name>
        <dbReference type="ChEBI" id="CHEBI:29105"/>
    </cofactor>
</comment>
<evidence type="ECO:0000256" key="1">
    <source>
        <dbReference type="ARBA" id="ARBA00001561"/>
    </source>
</evidence>
<evidence type="ECO:0000259" key="13">
    <source>
        <dbReference type="SMART" id="SM00644"/>
    </source>
</evidence>
<dbReference type="EC" id="3.5.1.28" evidence="5"/>
<evidence type="ECO:0000256" key="10">
    <source>
        <dbReference type="ARBA" id="ARBA00023316"/>
    </source>
</evidence>
<evidence type="ECO:0000256" key="6">
    <source>
        <dbReference type="ARBA" id="ARBA00022490"/>
    </source>
</evidence>
<dbReference type="InterPro" id="IPR036505">
    <property type="entry name" value="Amidase/PGRP_sf"/>
</dbReference>
<organism evidence="14 15">
    <name type="scientific">Haemophilus haemolyticus</name>
    <dbReference type="NCBI Taxonomy" id="726"/>
    <lineage>
        <taxon>Bacteria</taxon>
        <taxon>Pseudomonadati</taxon>
        <taxon>Pseudomonadota</taxon>
        <taxon>Gammaproteobacteria</taxon>
        <taxon>Pasteurellales</taxon>
        <taxon>Pasteurellaceae</taxon>
        <taxon>Haemophilus</taxon>
    </lineage>
</organism>
<dbReference type="CDD" id="cd06583">
    <property type="entry name" value="PGRP"/>
    <property type="match status" value="1"/>
</dbReference>
<dbReference type="InterPro" id="IPR002502">
    <property type="entry name" value="Amidase_domain"/>
</dbReference>
<evidence type="ECO:0000256" key="7">
    <source>
        <dbReference type="ARBA" id="ARBA00022723"/>
    </source>
</evidence>
<dbReference type="SUPFAM" id="SSF55846">
    <property type="entry name" value="N-acetylmuramoyl-L-alanine amidase-like"/>
    <property type="match status" value="1"/>
</dbReference>
<evidence type="ECO:0000256" key="12">
    <source>
        <dbReference type="ARBA" id="ARBA00042615"/>
    </source>
</evidence>
<comment type="similarity">
    <text evidence="4">Belongs to the N-acetylmuramoyl-L-alanine amidase 2 family.</text>
</comment>
<sequence length="184" mass="21573">MQKLKDIEQGILTHCRQIQSPHFDKRPNPQDISLLVIHYISLPPEQFGGGYVDDFFQGKLDPKIHPYFEEIHQMRVSAHCLIERDGRITQYVNFNQRAWHAGLSSFQGREKCNDFAIGIELEGSNEQPFTNEQYLALQELTNLIMKSYPKITKDRIVGHCDISPRRKIDPGQYFDWERYFACLK</sequence>
<dbReference type="GO" id="GO:0009254">
    <property type="term" value="P:peptidoglycan turnover"/>
    <property type="evidence" value="ECO:0007669"/>
    <property type="project" value="TreeGrafter"/>
</dbReference>
<dbReference type="Proteomes" id="UP000092611">
    <property type="component" value="Unassembled WGS sequence"/>
</dbReference>
<dbReference type="AlphaFoldDB" id="A0A1B8PGX6"/>
<keyword evidence="6" id="KW-0963">Cytoplasm</keyword>
<keyword evidence="7" id="KW-0479">Metal-binding</keyword>
<evidence type="ECO:0000256" key="2">
    <source>
        <dbReference type="ARBA" id="ARBA00001947"/>
    </source>
</evidence>